<feature type="domain" description="N-acetyltransferase" evidence="3">
    <location>
        <begin position="38"/>
        <end position="188"/>
    </location>
</feature>
<organism evidence="4 5">
    <name type="scientific">Persicobacter psychrovividus</name>
    <dbReference type="NCBI Taxonomy" id="387638"/>
    <lineage>
        <taxon>Bacteria</taxon>
        <taxon>Pseudomonadati</taxon>
        <taxon>Bacteroidota</taxon>
        <taxon>Cytophagia</taxon>
        <taxon>Cytophagales</taxon>
        <taxon>Persicobacteraceae</taxon>
        <taxon>Persicobacter</taxon>
    </lineage>
</organism>
<name>A0ABM7VF22_9BACT</name>
<dbReference type="PANTHER" id="PTHR43800:SF1">
    <property type="entry name" value="PEPTIDYL-LYSINE N-ACETYLTRANSFERASE YJAB"/>
    <property type="match status" value="1"/>
</dbReference>
<dbReference type="PANTHER" id="PTHR43800">
    <property type="entry name" value="PEPTIDYL-LYSINE N-ACETYLTRANSFERASE YJAB"/>
    <property type="match status" value="1"/>
</dbReference>
<keyword evidence="5" id="KW-1185">Reference proteome</keyword>
<dbReference type="InterPro" id="IPR016181">
    <property type="entry name" value="Acyl_CoA_acyltransferase"/>
</dbReference>
<dbReference type="PROSITE" id="PS51186">
    <property type="entry name" value="GNAT"/>
    <property type="match status" value="1"/>
</dbReference>
<accession>A0ABM7VF22</accession>
<dbReference type="Gene3D" id="3.40.630.30">
    <property type="match status" value="1"/>
</dbReference>
<proteinExistence type="predicted"/>
<evidence type="ECO:0000313" key="4">
    <source>
        <dbReference type="EMBL" id="BDC99452.1"/>
    </source>
</evidence>
<evidence type="ECO:0000259" key="3">
    <source>
        <dbReference type="PROSITE" id="PS51186"/>
    </source>
</evidence>
<dbReference type="CDD" id="cd04301">
    <property type="entry name" value="NAT_SF"/>
    <property type="match status" value="1"/>
</dbReference>
<dbReference type="Pfam" id="PF00583">
    <property type="entry name" value="Acetyltransf_1"/>
    <property type="match status" value="1"/>
</dbReference>
<dbReference type="InterPro" id="IPR000182">
    <property type="entry name" value="GNAT_dom"/>
</dbReference>
<evidence type="ECO:0000256" key="2">
    <source>
        <dbReference type="ARBA" id="ARBA00023315"/>
    </source>
</evidence>
<keyword evidence="2" id="KW-0012">Acyltransferase</keyword>
<reference evidence="4 5" key="1">
    <citation type="submission" date="2021-12" db="EMBL/GenBank/DDBJ databases">
        <title>Genome sequencing of bacteria with rrn-lacking chromosome and rrn-plasmid.</title>
        <authorList>
            <person name="Anda M."/>
            <person name="Iwasaki W."/>
        </authorList>
    </citation>
    <scope>NUCLEOTIDE SEQUENCE [LARGE SCALE GENOMIC DNA]</scope>
    <source>
        <strain evidence="4 5">NBRC 101262</strain>
    </source>
</reference>
<dbReference type="Proteomes" id="UP001354989">
    <property type="component" value="Chromosome"/>
</dbReference>
<keyword evidence="1" id="KW-0808">Transferase</keyword>
<sequence>MHAILFHSSAMYQHIPVKTFYLEHSDCSTTLPALPADYQFSAWSPTVDEYLKIYQAVGAPFGWTGRILMKTTELRALLAADQHALYLLKYQDQVAGFVEYILHPDQAIEIVYFGLTPEFTGKGLGKVFLQTCIVQAYRKQAKKVWLHTCEFDHPNALPNYQKMGFRLLKEQIDQEPYLPSFLKEFKRKFPEITFTYEK</sequence>
<evidence type="ECO:0000256" key="1">
    <source>
        <dbReference type="ARBA" id="ARBA00022679"/>
    </source>
</evidence>
<evidence type="ECO:0000313" key="5">
    <source>
        <dbReference type="Proteomes" id="UP001354989"/>
    </source>
</evidence>
<gene>
    <name evidence="4" type="ORF">PEPS_17330</name>
</gene>
<dbReference type="SUPFAM" id="SSF55729">
    <property type="entry name" value="Acyl-CoA N-acyltransferases (Nat)"/>
    <property type="match status" value="1"/>
</dbReference>
<dbReference type="EMBL" id="AP025292">
    <property type="protein sequence ID" value="BDC99452.1"/>
    <property type="molecule type" value="Genomic_DNA"/>
</dbReference>
<protein>
    <recommendedName>
        <fullName evidence="3">N-acetyltransferase domain-containing protein</fullName>
    </recommendedName>
</protein>